<name>A0A0D9QJS4_PLAFR</name>
<gene>
    <name evidence="2" type="ORF">AK88_03348</name>
</gene>
<evidence type="ECO:0000313" key="2">
    <source>
        <dbReference type="EMBL" id="KJP87062.1"/>
    </source>
</evidence>
<dbReference type="EMBL" id="KQ001681">
    <property type="protein sequence ID" value="KJP87062.1"/>
    <property type="molecule type" value="Genomic_DNA"/>
</dbReference>
<evidence type="ECO:0008006" key="4">
    <source>
        <dbReference type="Google" id="ProtNLM"/>
    </source>
</evidence>
<dbReference type="VEuPathDB" id="PlasmoDB:AK88_03348"/>
<feature type="compositionally biased region" description="Low complexity" evidence="1">
    <location>
        <begin position="27"/>
        <end position="40"/>
    </location>
</feature>
<dbReference type="GeneID" id="24268662"/>
<evidence type="ECO:0000256" key="1">
    <source>
        <dbReference type="SAM" id="MobiDB-lite"/>
    </source>
</evidence>
<dbReference type="RefSeq" id="XP_012336388.1">
    <property type="nucleotide sequence ID" value="XM_012480965.1"/>
</dbReference>
<reference evidence="2 3" key="1">
    <citation type="submission" date="2014-03" db="EMBL/GenBank/DDBJ databases">
        <title>The Genome Sequence of Plasmodium fragile nilgiri.</title>
        <authorList>
            <consortium name="The Broad Institute Genomics Platform"/>
            <consortium name="The Broad Institute Genome Sequencing Center for Infectious Disease"/>
            <person name="Neafsey D."/>
            <person name="Duraisingh M."/>
            <person name="Young S.K."/>
            <person name="Zeng Q."/>
            <person name="Gargeya S."/>
            <person name="Abouelleil A."/>
            <person name="Alvarado L."/>
            <person name="Chapman S.B."/>
            <person name="Gainer-Dewar J."/>
            <person name="Goldberg J."/>
            <person name="Griggs A."/>
            <person name="Gujja S."/>
            <person name="Hansen M."/>
            <person name="Howarth C."/>
            <person name="Imamovic A."/>
            <person name="Larimer J."/>
            <person name="Pearson M."/>
            <person name="Poon T.W."/>
            <person name="Priest M."/>
            <person name="Roberts A."/>
            <person name="Saif S."/>
            <person name="Shea T."/>
            <person name="Sykes S."/>
            <person name="Wortman J."/>
            <person name="Nusbaum C."/>
            <person name="Birren B."/>
        </authorList>
    </citation>
    <scope>NUCLEOTIDE SEQUENCE [LARGE SCALE GENOMIC DNA]</scope>
    <source>
        <strain evidence="3">nilgiri</strain>
    </source>
</reference>
<dbReference type="AlphaFoldDB" id="A0A0D9QJS4"/>
<organism evidence="2 3">
    <name type="scientific">Plasmodium fragile</name>
    <dbReference type="NCBI Taxonomy" id="5857"/>
    <lineage>
        <taxon>Eukaryota</taxon>
        <taxon>Sar</taxon>
        <taxon>Alveolata</taxon>
        <taxon>Apicomplexa</taxon>
        <taxon>Aconoidasida</taxon>
        <taxon>Haemosporida</taxon>
        <taxon>Plasmodiidae</taxon>
        <taxon>Plasmodium</taxon>
        <taxon>Plasmodium (Plasmodium)</taxon>
    </lineage>
</organism>
<evidence type="ECO:0000313" key="3">
    <source>
        <dbReference type="Proteomes" id="UP000054561"/>
    </source>
</evidence>
<sequence>PEITQPPGSGNAVTDTPTCDHPQPDITQHTVTNDTVTDTPTCDHPQPDITDSPTCDTVKHTTTCAHLTPAITHPPCSCALVTDTPTCDTVTHISTCEDPKPEITQPPGSGDAVTDTPTCDTVTHLPSCHDPQPHITDIPTRDAVRDRRSCDAVTDTPTCADPKPEITQPPGSGDAVTDIPTRDTVTHLPSCHDPKPEITDITTSHTTTWLRWIDRNKHLLQACTTQPWFLQLKADWKQYLREHMVADAASGEHRTAATMERKKLDLWKEWVAQQHRQMRMYGEAQWFQHLLNTVQQETVSQTREIPGVETHVEVEKVLGTEDILRVRDVPRTQLHPQPYMKTVLTAKTWILILALVIEQCELERSLQEKELYLDELLDKLCN</sequence>
<proteinExistence type="predicted"/>
<dbReference type="Proteomes" id="UP000054561">
    <property type="component" value="Unassembled WGS sequence"/>
</dbReference>
<keyword evidence="3" id="KW-1185">Reference proteome</keyword>
<protein>
    <recommendedName>
        <fullName evidence="4">Schizont-infected cell agglutination C-terminal domain-containing protein</fullName>
    </recommendedName>
</protein>
<dbReference type="OrthoDB" id="375150at2759"/>
<feature type="region of interest" description="Disordered" evidence="1">
    <location>
        <begin position="1"/>
        <end position="50"/>
    </location>
</feature>
<feature type="compositionally biased region" description="Polar residues" evidence="1">
    <location>
        <begin position="1"/>
        <end position="17"/>
    </location>
</feature>
<accession>A0A0D9QJS4</accession>
<feature type="non-terminal residue" evidence="2">
    <location>
        <position position="1"/>
    </location>
</feature>
<feature type="region of interest" description="Disordered" evidence="1">
    <location>
        <begin position="152"/>
        <end position="176"/>
    </location>
</feature>